<sequence>MRPYLLAFATSLALGLPLAAAAESPRLTVYSGDYEAVAQSGGPPGRIGLARYEAELRFELPAGRSEQRLGGLPAALDAGSVLLRPRGQARVAGQRFDFAIAGQEELLRRAIGRQVTVEQDIGGSRQTHTGVLLAAGNGLSLRLPDGRVRVLSEYASFELPALPEGVVNEPTLVWTLDATRAGHQAFDLAYDTGGLGWRAEYQAELAGQGQACRMRLEGGAMVVNRSGTDFREVALTLVAGEPNRASAPVVAEMAAVVVSGTRAKATYDAAPDARVAGESHAYRIPGLSTLADGSIQRLPLLDAAEGIVCERRYDIGTPGNDWSPPQPILDRNFNGDGGERPVTANLAFRNRGQGLGVPLPAGRVRVSENGDLLGEAMIGHTAAGAEVRLSLGTAFDLDAERTRAGFQLDRAGRQMTETVRYTVRNAKAGAATVRIHEPMPRWSEWELVSSSVPAAARDAQSASFDLKVPAGGEAQLEYTVRYRWAPDVPTR</sequence>
<reference evidence="3 4" key="2">
    <citation type="submission" date="2019-09" db="EMBL/GenBank/DDBJ databases">
        <authorList>
            <person name="Mazur A."/>
        </authorList>
    </citation>
    <scope>NUCLEOTIDE SEQUENCE [LARGE SCALE GENOMIC DNA]</scope>
    <source>
        <strain evidence="3 4">3729k</strain>
    </source>
</reference>
<protein>
    <submittedName>
        <fullName evidence="3">DUF4139 domain-containing protein</fullName>
    </submittedName>
</protein>
<keyword evidence="4" id="KW-1185">Reference proteome</keyword>
<accession>A0A5B2ZCB2</accession>
<feature type="signal peptide" evidence="1">
    <location>
        <begin position="1"/>
        <end position="22"/>
    </location>
</feature>
<dbReference type="EMBL" id="VUOD01000002">
    <property type="protein sequence ID" value="KAA2285709.1"/>
    <property type="molecule type" value="Genomic_DNA"/>
</dbReference>
<comment type="caution">
    <text evidence="3">The sequence shown here is derived from an EMBL/GenBank/DDBJ whole genome shotgun (WGS) entry which is preliminary data.</text>
</comment>
<reference evidence="3 4" key="1">
    <citation type="submission" date="2019-09" db="EMBL/GenBank/DDBJ databases">
        <title>Arenimonas chukotkensis sp. nov., a bacterium isolated from Chukotka hot spring, Arctic region, Russia.</title>
        <authorList>
            <person name="Zayulina K.S."/>
            <person name="Prokofeva M.I."/>
            <person name="Elcheninov A.G."/>
            <person name="Novikov A."/>
            <person name="Kochetkova T.V."/>
            <person name="Kublanov I.V."/>
        </authorList>
    </citation>
    <scope>NUCLEOTIDE SEQUENCE [LARGE SCALE GENOMIC DNA]</scope>
    <source>
        <strain evidence="3 4">3729k</strain>
    </source>
</reference>
<dbReference type="Pfam" id="PF13598">
    <property type="entry name" value="DUF4139"/>
    <property type="match status" value="1"/>
</dbReference>
<name>A0A5B2ZCB2_9GAMM</name>
<proteinExistence type="predicted"/>
<evidence type="ECO:0000256" key="1">
    <source>
        <dbReference type="SAM" id="SignalP"/>
    </source>
</evidence>
<feature type="domain" description="DUF4139" evidence="2">
    <location>
        <begin position="187"/>
        <end position="484"/>
    </location>
</feature>
<feature type="chain" id="PRO_5022748062" evidence="1">
    <location>
        <begin position="23"/>
        <end position="491"/>
    </location>
</feature>
<evidence type="ECO:0000313" key="3">
    <source>
        <dbReference type="EMBL" id="KAA2285709.1"/>
    </source>
</evidence>
<dbReference type="PANTHER" id="PTHR38075">
    <property type="entry name" value="DUF4139 DOMAIN-CONTAINING PROTEIN"/>
    <property type="match status" value="1"/>
</dbReference>
<dbReference type="RefSeq" id="WP_149859810.1">
    <property type="nucleotide sequence ID" value="NZ_VUOD01000002.1"/>
</dbReference>
<dbReference type="PANTHER" id="PTHR38075:SF1">
    <property type="entry name" value="DUF4139 DOMAIN-CONTAINING PROTEIN"/>
    <property type="match status" value="1"/>
</dbReference>
<evidence type="ECO:0000259" key="2">
    <source>
        <dbReference type="Pfam" id="PF13598"/>
    </source>
</evidence>
<gene>
    <name evidence="3" type="ORF">F0415_03535</name>
</gene>
<dbReference type="Proteomes" id="UP000322165">
    <property type="component" value="Unassembled WGS sequence"/>
</dbReference>
<dbReference type="AlphaFoldDB" id="A0A5B2ZCB2"/>
<keyword evidence="1" id="KW-0732">Signal</keyword>
<organism evidence="3 4">
    <name type="scientific">Arenimonas fontis</name>
    <dbReference type="NCBI Taxonomy" id="2608255"/>
    <lineage>
        <taxon>Bacteria</taxon>
        <taxon>Pseudomonadati</taxon>
        <taxon>Pseudomonadota</taxon>
        <taxon>Gammaproteobacteria</taxon>
        <taxon>Lysobacterales</taxon>
        <taxon>Lysobacteraceae</taxon>
        <taxon>Arenimonas</taxon>
    </lineage>
</organism>
<evidence type="ECO:0000313" key="4">
    <source>
        <dbReference type="Proteomes" id="UP000322165"/>
    </source>
</evidence>
<dbReference type="InterPro" id="IPR037291">
    <property type="entry name" value="DUF4139"/>
</dbReference>